<dbReference type="Gene3D" id="3.30.70.100">
    <property type="match status" value="1"/>
</dbReference>
<proteinExistence type="predicted"/>
<dbReference type="AlphaFoldDB" id="A0A420VXU9"/>
<reference evidence="2 3" key="1">
    <citation type="submission" date="2018-10" db="EMBL/GenBank/DDBJ databases">
        <title>Sphingobacterium sp. M05W1-28.</title>
        <authorList>
            <person name="Cai H."/>
        </authorList>
    </citation>
    <scope>NUCLEOTIDE SEQUENCE [LARGE SCALE GENOMIC DNA]</scope>
    <source>
        <strain evidence="2 3">M05W1-28</strain>
    </source>
</reference>
<comment type="caution">
    <text evidence="2">The sequence shown here is derived from an EMBL/GenBank/DDBJ whole genome shotgun (WGS) entry which is preliminary data.</text>
</comment>
<dbReference type="Pfam" id="PF00903">
    <property type="entry name" value="Glyoxalase"/>
    <property type="match status" value="1"/>
</dbReference>
<dbReference type="PANTHER" id="PTHR36437">
    <property type="entry name" value="GLYOXALASE/BLEOMYCIN RESISTANCE PROTEIN/DIOXYGENASE"/>
    <property type="match status" value="1"/>
</dbReference>
<dbReference type="OrthoDB" id="9794917at2"/>
<accession>A0A420VXU9</accession>
<dbReference type="SUPFAM" id="SSF54909">
    <property type="entry name" value="Dimeric alpha+beta barrel"/>
    <property type="match status" value="1"/>
</dbReference>
<dbReference type="InterPro" id="IPR004360">
    <property type="entry name" value="Glyas_Fos-R_dOase_dom"/>
</dbReference>
<dbReference type="InterPro" id="IPR029068">
    <property type="entry name" value="Glyas_Bleomycin-R_OHBP_Dase"/>
</dbReference>
<evidence type="ECO:0000259" key="1">
    <source>
        <dbReference type="PROSITE" id="PS51819"/>
    </source>
</evidence>
<dbReference type="RefSeq" id="WP_121124760.1">
    <property type="nucleotide sequence ID" value="NZ_RBWS01000009.1"/>
</dbReference>
<dbReference type="InterPro" id="IPR037523">
    <property type="entry name" value="VOC_core"/>
</dbReference>
<dbReference type="Proteomes" id="UP000282423">
    <property type="component" value="Unassembled WGS sequence"/>
</dbReference>
<protein>
    <submittedName>
        <fullName evidence="2">Glyoxalase</fullName>
    </submittedName>
</protein>
<sequence>MKQRLTHIAIVVDDYDKAIKFYTQKLNFTLLEDTWLSETKRWVLLRPKGANECSLLLAKGVTEEQKSRIGNQTGGRVFLFLNTDNFKRDYQNLINSNIKIVREPSFEAYGTVAVFEDLYGNLWDLIEPRSPDEYYYSTQILKIKEPEKIALTIAELIKLRELTIFKSSSISFDIQQDKFSSTKIILWLCFKDEQSFKDYLQSPHFQNFLQLDLIEYENIYETYSIF</sequence>
<feature type="domain" description="VOC" evidence="1">
    <location>
        <begin position="4"/>
        <end position="128"/>
    </location>
</feature>
<dbReference type="EMBL" id="RBWS01000009">
    <property type="protein sequence ID" value="RKO71200.1"/>
    <property type="molecule type" value="Genomic_DNA"/>
</dbReference>
<gene>
    <name evidence="2" type="ORF">D7322_13685</name>
</gene>
<organism evidence="2 3">
    <name type="scientific">Sphingobacterium puteale</name>
    <dbReference type="NCBI Taxonomy" id="2420510"/>
    <lineage>
        <taxon>Bacteria</taxon>
        <taxon>Pseudomonadati</taxon>
        <taxon>Bacteroidota</taxon>
        <taxon>Sphingobacteriia</taxon>
        <taxon>Sphingobacteriales</taxon>
        <taxon>Sphingobacteriaceae</taxon>
        <taxon>Sphingobacterium</taxon>
    </lineage>
</organism>
<dbReference type="SUPFAM" id="SSF54593">
    <property type="entry name" value="Glyoxalase/Bleomycin resistance protein/Dihydroxybiphenyl dioxygenase"/>
    <property type="match status" value="1"/>
</dbReference>
<dbReference type="InterPro" id="IPR011008">
    <property type="entry name" value="Dimeric_a/b-barrel"/>
</dbReference>
<keyword evidence="3" id="KW-1185">Reference proteome</keyword>
<evidence type="ECO:0000313" key="2">
    <source>
        <dbReference type="EMBL" id="RKO71200.1"/>
    </source>
</evidence>
<name>A0A420VXU9_9SPHI</name>
<evidence type="ECO:0000313" key="3">
    <source>
        <dbReference type="Proteomes" id="UP000282423"/>
    </source>
</evidence>
<dbReference type="PANTHER" id="PTHR36437:SF2">
    <property type="entry name" value="GLYOXALASE_BLEOMYCIN RESISTANCE PROTEIN_DIOXYGENASE"/>
    <property type="match status" value="1"/>
</dbReference>
<dbReference type="Gene3D" id="3.10.180.10">
    <property type="entry name" value="2,3-Dihydroxybiphenyl 1,2-Dioxygenase, domain 1"/>
    <property type="match status" value="1"/>
</dbReference>
<dbReference type="PROSITE" id="PS51819">
    <property type="entry name" value="VOC"/>
    <property type="match status" value="1"/>
</dbReference>